<accession>A0ABY4HWJ5</accession>
<dbReference type="Proteomes" id="UP000830198">
    <property type="component" value="Chromosome"/>
</dbReference>
<reference evidence="2 3" key="1">
    <citation type="submission" date="2022-04" db="EMBL/GenBank/DDBJ databases">
        <title>The arsenic-methylating capacity of Chitinophaga filiformis YT5 during chitin decomposition.</title>
        <authorList>
            <person name="Chen G."/>
            <person name="Liang Y."/>
        </authorList>
    </citation>
    <scope>NUCLEOTIDE SEQUENCE [LARGE SCALE GENOMIC DNA]</scope>
    <source>
        <strain evidence="2 3">YT5</strain>
    </source>
</reference>
<gene>
    <name evidence="2" type="ORF">MYF79_21575</name>
</gene>
<evidence type="ECO:0000313" key="3">
    <source>
        <dbReference type="Proteomes" id="UP000830198"/>
    </source>
</evidence>
<dbReference type="RefSeq" id="WP_247809912.1">
    <property type="nucleotide sequence ID" value="NZ_CP095855.1"/>
</dbReference>
<proteinExistence type="predicted"/>
<name>A0ABY4HWJ5_CHIFI</name>
<feature type="signal peptide" evidence="1">
    <location>
        <begin position="1"/>
        <end position="23"/>
    </location>
</feature>
<feature type="chain" id="PRO_5045975051" description="YD repeat-containing protein" evidence="1">
    <location>
        <begin position="24"/>
        <end position="270"/>
    </location>
</feature>
<protein>
    <recommendedName>
        <fullName evidence="4">YD repeat-containing protein</fullName>
    </recommendedName>
</protein>
<keyword evidence="1" id="KW-0732">Signal</keyword>
<organism evidence="2 3">
    <name type="scientific">Chitinophaga filiformis</name>
    <name type="common">Myxococcus filiformis</name>
    <name type="synonym">Flexibacter filiformis</name>
    <dbReference type="NCBI Taxonomy" id="104663"/>
    <lineage>
        <taxon>Bacteria</taxon>
        <taxon>Pseudomonadati</taxon>
        <taxon>Bacteroidota</taxon>
        <taxon>Chitinophagia</taxon>
        <taxon>Chitinophagales</taxon>
        <taxon>Chitinophagaceae</taxon>
        <taxon>Chitinophaga</taxon>
    </lineage>
</organism>
<evidence type="ECO:0008006" key="4">
    <source>
        <dbReference type="Google" id="ProtNLM"/>
    </source>
</evidence>
<keyword evidence="3" id="KW-1185">Reference proteome</keyword>
<evidence type="ECO:0000313" key="2">
    <source>
        <dbReference type="EMBL" id="UPK67539.1"/>
    </source>
</evidence>
<evidence type="ECO:0000256" key="1">
    <source>
        <dbReference type="SAM" id="SignalP"/>
    </source>
</evidence>
<dbReference type="EMBL" id="CP095855">
    <property type="protein sequence ID" value="UPK67539.1"/>
    <property type="molecule type" value="Genomic_DNA"/>
</dbReference>
<sequence>MPLFRTESRLCAALLLVSIIASAFRPVNSDKGKMRLRGISTAASKTVISYNADKSIAALLTIDQTTESGYTATRIPVYKDGRLIRVFVTDEESSQAPVLFSSFEYSDKGRIRRIIYYLEGAVHGYDSLAYNANGQISARYFFNDTQDGIAFENNNCQLYTWNNKGNIITIENMGRVNRKLPFMLSSTTTYTYDDHPNAQHSIPSLCYLTDIAAENMSANNIITETITPATGDNSIVKHYSYEYNADRYPARITARYAVDDEMMVTDLEWD</sequence>